<reference evidence="1 2" key="1">
    <citation type="journal article" date="2016" name="Nat. Commun.">
        <title>Thousands of microbial genomes shed light on interconnected biogeochemical processes in an aquifer system.</title>
        <authorList>
            <person name="Anantharaman K."/>
            <person name="Brown C.T."/>
            <person name="Hug L.A."/>
            <person name="Sharon I."/>
            <person name="Castelle C.J."/>
            <person name="Probst A.J."/>
            <person name="Thomas B.C."/>
            <person name="Singh A."/>
            <person name="Wilkins M.J."/>
            <person name="Karaoz U."/>
            <person name="Brodie E.L."/>
            <person name="Williams K.H."/>
            <person name="Hubbard S.S."/>
            <person name="Banfield J.F."/>
        </authorList>
    </citation>
    <scope>NUCLEOTIDE SEQUENCE [LARGE SCALE GENOMIC DNA]</scope>
</reference>
<sequence length="179" mass="20032">MISLGQVHEAELTLEKAGATPEFWIRLAQNFELAKATVAFVMNSIFQLVAKISCDMTNWKCLEPVEAEEGGFEISAREFIKEDDNGCCGGEEMLKRAKKLGASSGLRHLEAMLREQEKIPVKLRKFVLVSTEVWQCPDGGRHVLYLYWGGGRWCLGCRWLGSGFSFGCRLVASHKLSSK</sequence>
<accession>A0A1G1ZT98</accession>
<evidence type="ECO:0000313" key="2">
    <source>
        <dbReference type="Proteomes" id="UP000177690"/>
    </source>
</evidence>
<dbReference type="EMBL" id="MHJL01000031">
    <property type="protein sequence ID" value="OGY67037.1"/>
    <property type="molecule type" value="Genomic_DNA"/>
</dbReference>
<gene>
    <name evidence="1" type="ORF">A3I24_00685</name>
</gene>
<comment type="caution">
    <text evidence="1">The sequence shown here is derived from an EMBL/GenBank/DDBJ whole genome shotgun (WGS) entry which is preliminary data.</text>
</comment>
<evidence type="ECO:0000313" key="1">
    <source>
        <dbReference type="EMBL" id="OGY67037.1"/>
    </source>
</evidence>
<protein>
    <submittedName>
        <fullName evidence="1">Uncharacterized protein</fullName>
    </submittedName>
</protein>
<organism evidence="1 2">
    <name type="scientific">Candidatus Harrisonbacteria bacterium RIFCSPLOWO2_02_FULL_41_13b</name>
    <dbReference type="NCBI Taxonomy" id="1798409"/>
    <lineage>
        <taxon>Bacteria</taxon>
        <taxon>Candidatus Harrisoniibacteriota</taxon>
    </lineage>
</organism>
<dbReference type="Proteomes" id="UP000177690">
    <property type="component" value="Unassembled WGS sequence"/>
</dbReference>
<dbReference type="AlphaFoldDB" id="A0A1G1ZT98"/>
<name>A0A1G1ZT98_9BACT</name>
<proteinExistence type="predicted"/>